<organism evidence="1 2">
    <name type="scientific">Blastopirellula marina</name>
    <dbReference type="NCBI Taxonomy" id="124"/>
    <lineage>
        <taxon>Bacteria</taxon>
        <taxon>Pseudomonadati</taxon>
        <taxon>Planctomycetota</taxon>
        <taxon>Planctomycetia</taxon>
        <taxon>Pirellulales</taxon>
        <taxon>Pirellulaceae</taxon>
        <taxon>Blastopirellula</taxon>
    </lineage>
</organism>
<accession>A0A2S8F5F2</accession>
<sequence length="199" mass="22823">MDKQQQAAIDGWMKFLNPDSLRANLIACSMYLAAWEILKNSVIEHLKGFYVMGFDEKGDKISPEYKTRVLDRHKSPFRSSLLWFQEMGALSQADLDLADELRGHRNDIGHKLPQFLSAGYEVDVNLFIKLFELVAKIDRWWLINYELDIGDIDENEIESGNMLFIRLMLSVVAGDEEATKIHDELQKQWTEKTSGAPGA</sequence>
<dbReference type="Proteomes" id="UP000240009">
    <property type="component" value="Unassembled WGS sequence"/>
</dbReference>
<protein>
    <submittedName>
        <fullName evidence="1">Uncharacterized protein</fullName>
    </submittedName>
</protein>
<evidence type="ECO:0000313" key="2">
    <source>
        <dbReference type="Proteomes" id="UP000240009"/>
    </source>
</evidence>
<dbReference type="RefSeq" id="WP_105356072.1">
    <property type="nucleotide sequence ID" value="NZ_PUIA01000057.1"/>
</dbReference>
<comment type="caution">
    <text evidence="1">The sequence shown here is derived from an EMBL/GenBank/DDBJ whole genome shotgun (WGS) entry which is preliminary data.</text>
</comment>
<dbReference type="EMBL" id="PUIA01000057">
    <property type="protein sequence ID" value="PQO27383.1"/>
    <property type="molecule type" value="Genomic_DNA"/>
</dbReference>
<reference evidence="1 2" key="1">
    <citation type="submission" date="2018-02" db="EMBL/GenBank/DDBJ databases">
        <title>Comparative genomes isolates from brazilian mangrove.</title>
        <authorList>
            <person name="Araujo J.E."/>
            <person name="Taketani R.G."/>
            <person name="Silva M.C.P."/>
            <person name="Loureco M.V."/>
            <person name="Andreote F.D."/>
        </authorList>
    </citation>
    <scope>NUCLEOTIDE SEQUENCE [LARGE SCALE GENOMIC DNA]</scope>
    <source>
        <strain evidence="1 2">HEX-2 MGV</strain>
    </source>
</reference>
<name>A0A2S8F5F2_9BACT</name>
<dbReference type="AlphaFoldDB" id="A0A2S8F5F2"/>
<evidence type="ECO:0000313" key="1">
    <source>
        <dbReference type="EMBL" id="PQO27383.1"/>
    </source>
</evidence>
<gene>
    <name evidence="1" type="ORF">C5Y96_17735</name>
</gene>
<dbReference type="OrthoDB" id="283359at2"/>
<proteinExistence type="predicted"/>